<feature type="region of interest" description="Disordered" evidence="1">
    <location>
        <begin position="42"/>
        <end position="101"/>
    </location>
</feature>
<dbReference type="AlphaFoldDB" id="A0A8J3A716"/>
<keyword evidence="2" id="KW-0812">Transmembrane</keyword>
<evidence type="ECO:0000256" key="2">
    <source>
        <dbReference type="SAM" id="Phobius"/>
    </source>
</evidence>
<reference evidence="4" key="1">
    <citation type="journal article" date="2014" name="Int. J. Syst. Evol. Microbiol.">
        <title>Complete genome sequence of Corynebacterium casei LMG S-19264T (=DSM 44701T), isolated from a smear-ripened cheese.</title>
        <authorList>
            <consortium name="US DOE Joint Genome Institute (JGI-PGF)"/>
            <person name="Walter F."/>
            <person name="Albersmeier A."/>
            <person name="Kalinowski J."/>
            <person name="Ruckert C."/>
        </authorList>
    </citation>
    <scope>NUCLEOTIDE SEQUENCE</scope>
    <source>
        <strain evidence="4">CGMCC 1.14988</strain>
    </source>
</reference>
<evidence type="ECO:0000313" key="5">
    <source>
        <dbReference type="Proteomes" id="UP000650511"/>
    </source>
</evidence>
<dbReference type="Pfam" id="PF25302">
    <property type="entry name" value="NADase_transloc"/>
    <property type="match status" value="1"/>
</dbReference>
<dbReference type="OrthoDB" id="3712014at2"/>
<dbReference type="EMBL" id="BMHA01000004">
    <property type="protein sequence ID" value="GGI04977.1"/>
    <property type="molecule type" value="Genomic_DNA"/>
</dbReference>
<accession>A0A8J3A716</accession>
<feature type="transmembrane region" description="Helical" evidence="2">
    <location>
        <begin position="168"/>
        <end position="190"/>
    </location>
</feature>
<keyword evidence="5" id="KW-1185">Reference proteome</keyword>
<sequence length="385" mass="39379">MTSDAGEATDRVACQHCGTLAGAGARFCRACGVALADATAEHTASGDTGVLDGGRDADGGRRGHTRGSGSSPDRSGRRARRRSTEEQTTGELDRAARPGIAIGVDGDGAALRPCPSCGGPNSVQRELCGRCGADLDSGASLPRADAGRATSGRPGEEDEVRRSRLGPLLALLGVVGAAVAGVAVAGAGPFGPPGTTVPAVEFDPLGYPGEPVRLPVAEIATLTTLPPQGNEVYTAAQMVDDDPTTAWNSDGAAADTEHGVGERIELVLEQPGWVDRLVLRNGDQRDADAYAANARIQRAQLTLDGDAVVIVNLLDEGLAAQAVEFDEPVLTSAVSIEVLDTFPGDTHPDLAVSDLELQGWLARGGDVEVARERASSAPAIGGSDR</sequence>
<proteinExistence type="predicted"/>
<feature type="region of interest" description="Disordered" evidence="1">
    <location>
        <begin position="138"/>
        <end position="161"/>
    </location>
</feature>
<dbReference type="InterPro" id="IPR057561">
    <property type="entry name" value="NADase_transloc"/>
</dbReference>
<reference evidence="4" key="2">
    <citation type="submission" date="2020-09" db="EMBL/GenBank/DDBJ databases">
        <authorList>
            <person name="Sun Q."/>
            <person name="Zhou Y."/>
        </authorList>
    </citation>
    <scope>NUCLEOTIDE SEQUENCE</scope>
    <source>
        <strain evidence="4">CGMCC 1.14988</strain>
    </source>
</reference>
<evidence type="ECO:0000259" key="3">
    <source>
        <dbReference type="Pfam" id="PF25302"/>
    </source>
</evidence>
<name>A0A8J3A716_9ACTN</name>
<evidence type="ECO:0000313" key="4">
    <source>
        <dbReference type="EMBL" id="GGI04977.1"/>
    </source>
</evidence>
<keyword evidence="2" id="KW-0472">Membrane</keyword>
<dbReference type="RefSeq" id="WP_130649551.1">
    <property type="nucleotide sequence ID" value="NZ_BMHA01000004.1"/>
</dbReference>
<protein>
    <recommendedName>
        <fullName evidence="3">NAD glycohydrolase translocation F5/8 type C domain-containing protein</fullName>
    </recommendedName>
</protein>
<evidence type="ECO:0000256" key="1">
    <source>
        <dbReference type="SAM" id="MobiDB-lite"/>
    </source>
</evidence>
<comment type="caution">
    <text evidence="4">The sequence shown here is derived from an EMBL/GenBank/DDBJ whole genome shotgun (WGS) entry which is preliminary data.</text>
</comment>
<dbReference type="Proteomes" id="UP000650511">
    <property type="component" value="Unassembled WGS sequence"/>
</dbReference>
<feature type="domain" description="NAD glycohydrolase translocation F5/8 type C" evidence="3">
    <location>
        <begin position="219"/>
        <end position="356"/>
    </location>
</feature>
<gene>
    <name evidence="4" type="ORF">GCM10011354_11780</name>
</gene>
<dbReference type="NCBIfam" id="NF047619">
    <property type="entry name" value="NADase_discoid"/>
    <property type="match status" value="1"/>
</dbReference>
<keyword evidence="2" id="KW-1133">Transmembrane helix</keyword>
<organism evidence="4 5">
    <name type="scientific">Egicoccus halophilus</name>
    <dbReference type="NCBI Taxonomy" id="1670830"/>
    <lineage>
        <taxon>Bacteria</taxon>
        <taxon>Bacillati</taxon>
        <taxon>Actinomycetota</taxon>
        <taxon>Nitriliruptoria</taxon>
        <taxon>Egicoccales</taxon>
        <taxon>Egicoccaceae</taxon>
        <taxon>Egicoccus</taxon>
    </lineage>
</organism>
<dbReference type="Gene3D" id="2.60.120.260">
    <property type="entry name" value="Galactose-binding domain-like"/>
    <property type="match status" value="1"/>
</dbReference>